<dbReference type="AlphaFoldDB" id="A0A3A4NM25"/>
<dbReference type="InterPro" id="IPR001203">
    <property type="entry name" value="OxRdtase_Ald_Fedxn_C"/>
</dbReference>
<dbReference type="PANTHER" id="PTHR30038:SF7">
    <property type="entry name" value="TUNGSTEN-CONTAINING GLYCERALDEHYDE-3-PHOSPHATE:FERREDOXIN OXIDOREDUCTASE"/>
    <property type="match status" value="1"/>
</dbReference>
<keyword evidence="4" id="KW-0479">Metal-binding</keyword>
<dbReference type="PANTHER" id="PTHR30038">
    <property type="entry name" value="ALDEHYDE FERREDOXIN OXIDOREDUCTASE"/>
    <property type="match status" value="1"/>
</dbReference>
<keyword evidence="5" id="KW-0560">Oxidoreductase</keyword>
<evidence type="ECO:0000256" key="1">
    <source>
        <dbReference type="ARBA" id="ARBA00001966"/>
    </source>
</evidence>
<organism evidence="10 11">
    <name type="scientific">Abyssobacteria bacterium (strain SURF_5)</name>
    <dbReference type="NCBI Taxonomy" id="2093360"/>
    <lineage>
        <taxon>Bacteria</taxon>
        <taxon>Pseudomonadati</taxon>
        <taxon>Candidatus Hydrogenedentota</taxon>
        <taxon>Candidatus Abyssobacteria</taxon>
    </lineage>
</organism>
<dbReference type="InterPro" id="IPR051919">
    <property type="entry name" value="W-dependent_AOR"/>
</dbReference>
<name>A0A3A4NM25_ABYX5</name>
<dbReference type="GO" id="GO:0009055">
    <property type="term" value="F:electron transfer activity"/>
    <property type="evidence" value="ECO:0007669"/>
    <property type="project" value="InterPro"/>
</dbReference>
<dbReference type="Proteomes" id="UP000265882">
    <property type="component" value="Unassembled WGS sequence"/>
</dbReference>
<evidence type="ECO:0000256" key="8">
    <source>
        <dbReference type="ARBA" id="ARBA00049934"/>
    </source>
</evidence>
<dbReference type="Gene3D" id="1.10.569.10">
    <property type="entry name" value="Aldehyde Ferredoxin Oxidoreductase Protein, subunit A, domain 2"/>
    <property type="match status" value="1"/>
</dbReference>
<keyword evidence="3" id="KW-0004">4Fe-4S</keyword>
<dbReference type="GO" id="GO:0016625">
    <property type="term" value="F:oxidoreductase activity, acting on the aldehyde or oxo group of donors, iron-sulfur protein as acceptor"/>
    <property type="evidence" value="ECO:0007669"/>
    <property type="project" value="InterPro"/>
</dbReference>
<dbReference type="InterPro" id="IPR013984">
    <property type="entry name" value="Ald_Fedxn_OxRdtase_dom2"/>
</dbReference>
<protein>
    <submittedName>
        <fullName evidence="10">Aldehyde ferredoxin oxidoreductase</fullName>
    </submittedName>
</protein>
<dbReference type="SUPFAM" id="SSF48310">
    <property type="entry name" value="Aldehyde ferredoxin oxidoreductase, C-terminal domains"/>
    <property type="match status" value="1"/>
</dbReference>
<evidence type="ECO:0000256" key="6">
    <source>
        <dbReference type="ARBA" id="ARBA00023004"/>
    </source>
</evidence>
<keyword evidence="7" id="KW-0411">Iron-sulfur</keyword>
<comment type="caution">
    <text evidence="10">The sequence shown here is derived from an EMBL/GenBank/DDBJ whole genome shotgun (WGS) entry which is preliminary data.</text>
</comment>
<dbReference type="Gene3D" id="1.10.599.10">
    <property type="entry name" value="Aldehyde Ferredoxin Oxidoreductase Protein, subunit A, domain 3"/>
    <property type="match status" value="1"/>
</dbReference>
<evidence type="ECO:0000256" key="7">
    <source>
        <dbReference type="ARBA" id="ARBA00023014"/>
    </source>
</evidence>
<reference evidence="10 11" key="1">
    <citation type="journal article" date="2017" name="ISME J.">
        <title>Energy and carbon metabolisms in a deep terrestrial subsurface fluid microbial community.</title>
        <authorList>
            <person name="Momper L."/>
            <person name="Jungbluth S.P."/>
            <person name="Lee M.D."/>
            <person name="Amend J.P."/>
        </authorList>
    </citation>
    <scope>NUCLEOTIDE SEQUENCE [LARGE SCALE GENOMIC DNA]</scope>
    <source>
        <strain evidence="10">SURF_5</strain>
    </source>
</reference>
<dbReference type="EMBL" id="QZKU01000126">
    <property type="protein sequence ID" value="RJP16644.1"/>
    <property type="molecule type" value="Genomic_DNA"/>
</dbReference>
<dbReference type="InterPro" id="IPR036021">
    <property type="entry name" value="Tungsten_al_ferr_oxy-like_C"/>
</dbReference>
<dbReference type="Pfam" id="PF02730">
    <property type="entry name" value="AFOR_N"/>
    <property type="match status" value="1"/>
</dbReference>
<dbReference type="InterPro" id="IPR036503">
    <property type="entry name" value="Ald_Fedxn_OxRdtase_N_sf"/>
</dbReference>
<comment type="cofactor">
    <cofactor evidence="1">
        <name>[4Fe-4S] cluster</name>
        <dbReference type="ChEBI" id="CHEBI:49883"/>
    </cofactor>
</comment>
<evidence type="ECO:0000256" key="3">
    <source>
        <dbReference type="ARBA" id="ARBA00022485"/>
    </source>
</evidence>
<accession>A0A3A4NM25</accession>
<dbReference type="InterPro" id="IPR013983">
    <property type="entry name" value="Ald_Fedxn_OxRdtase_N"/>
</dbReference>
<dbReference type="GO" id="GO:0046872">
    <property type="term" value="F:metal ion binding"/>
    <property type="evidence" value="ECO:0007669"/>
    <property type="project" value="UniProtKB-KW"/>
</dbReference>
<evidence type="ECO:0000256" key="5">
    <source>
        <dbReference type="ARBA" id="ARBA00023002"/>
    </source>
</evidence>
<gene>
    <name evidence="10" type="ORF">C4520_18170</name>
</gene>
<evidence type="ECO:0000259" key="9">
    <source>
        <dbReference type="SMART" id="SM00790"/>
    </source>
</evidence>
<evidence type="ECO:0000313" key="11">
    <source>
        <dbReference type="Proteomes" id="UP000265882"/>
    </source>
</evidence>
<comment type="cofactor">
    <cofactor evidence="8">
        <name>tungstopterin</name>
        <dbReference type="ChEBI" id="CHEBI:30402"/>
    </cofactor>
</comment>
<dbReference type="InterPro" id="IPR013985">
    <property type="entry name" value="Ald_Fedxn_OxRdtase_dom3"/>
</dbReference>
<dbReference type="Pfam" id="PF01314">
    <property type="entry name" value="AFOR_C"/>
    <property type="match status" value="1"/>
</dbReference>
<dbReference type="SUPFAM" id="SSF56228">
    <property type="entry name" value="Aldehyde ferredoxin oxidoreductase, N-terminal domain"/>
    <property type="match status" value="1"/>
</dbReference>
<evidence type="ECO:0000256" key="2">
    <source>
        <dbReference type="ARBA" id="ARBA00011032"/>
    </source>
</evidence>
<feature type="domain" description="Aldehyde ferredoxin oxidoreductase N-terminal" evidence="9">
    <location>
        <begin position="5"/>
        <end position="208"/>
    </location>
</feature>
<proteinExistence type="inferred from homology"/>
<dbReference type="Gene3D" id="3.60.9.10">
    <property type="entry name" value="Aldehyde ferredoxin oxidoreductase, N-terminal domain"/>
    <property type="match status" value="1"/>
</dbReference>
<sequence length="665" mass="73184">MPFGYMGKVLWVDLGSGKLWDEHIDERIYQDFLCGYGLGAQVIFERQPGKVDPLGPEAIIGFATGLLTGTGAPFTGRYMVVGKSPLTGTWGDANSGGHFSPMLKRTGYDAVFVKGVSEKPVLLVINDGKSELIDASFVWGKDCVETEDLIRSRLGNDKYQIACIGPAGEKLSLISGVITDKGRAAGRSGLGAVMGSKKLKAIAVLGERKTEIAEEQLFSKIRSAYLQKFKRKAPFKDKTSVDNIRFMGKMVRSFFPFLFATPPATYKELIMRYGTAGMTAYSAEAGDSPIKNWGGSGYHDFPIASKSYRISDKELLRYQEKKYHCAYCPLGCGGIVNLSGGKYHVERGHKPEYETLAAFGSMCLNDDLEAILYANEICNRAGLDTISTGAAIAFAIECFENGIISERDTGGIRLGWGNSAAIIELTEQVATRTGFGDILADGVKRAAERIGKGSEKFAIHAGGQELPMHDPRFDPTFGTAYQVEPTPGRHTISSDTYVMLMELHKTFKEVIPVKQVTLKSSKYSYDKIGEHQVLNSIYVQVANGAGACIFGLMVGEYPLFEWINAATGWKLATQDFVTVGERILTLRHCFNVREGIRPADTRLKNRAVGEPPLQKGPLSGVTIDEQTLGRRYYEKLEWDYETGLPRRERLEKLGLDGVARLLYNR</sequence>
<dbReference type="SMART" id="SM00790">
    <property type="entry name" value="AFOR_N"/>
    <property type="match status" value="1"/>
</dbReference>
<evidence type="ECO:0000256" key="4">
    <source>
        <dbReference type="ARBA" id="ARBA00022723"/>
    </source>
</evidence>
<dbReference type="GO" id="GO:0051539">
    <property type="term" value="F:4 iron, 4 sulfur cluster binding"/>
    <property type="evidence" value="ECO:0007669"/>
    <property type="project" value="UniProtKB-KW"/>
</dbReference>
<evidence type="ECO:0000313" key="10">
    <source>
        <dbReference type="EMBL" id="RJP16644.1"/>
    </source>
</evidence>
<keyword evidence="6" id="KW-0408">Iron</keyword>
<comment type="similarity">
    <text evidence="2">Belongs to the AOR/FOR family.</text>
</comment>